<dbReference type="Gene3D" id="3.10.450.50">
    <property type="match status" value="1"/>
</dbReference>
<protein>
    <submittedName>
        <fullName evidence="1">Polyketide cyclase</fullName>
    </submittedName>
</protein>
<organism evidence="1 2">
    <name type="scientific">Corallococcus carmarthensis</name>
    <dbReference type="NCBI Taxonomy" id="2316728"/>
    <lineage>
        <taxon>Bacteria</taxon>
        <taxon>Pseudomonadati</taxon>
        <taxon>Myxococcota</taxon>
        <taxon>Myxococcia</taxon>
        <taxon>Myxococcales</taxon>
        <taxon>Cystobacterineae</taxon>
        <taxon>Myxococcaceae</taxon>
        <taxon>Corallococcus</taxon>
    </lineage>
</organism>
<dbReference type="SUPFAM" id="SSF54427">
    <property type="entry name" value="NTF2-like"/>
    <property type="match status" value="1"/>
</dbReference>
<sequence length="188" mass="21000">MKTLTPSWKSSSVLRTATAWLALGLGGPIACSSAEEELERYQQEETQEAAHLATFDTLDFDVFTHQDWGRLQHSHAQDVIVHWPDGHQTQGIDVHIADLKAMFVYAPDTRIEVHPIKLGSGEWTSVVGIMEGTFTQPMPLPDGSSIAPTGKSFKLIMNTVSHWKDGVMTEEYLFWDNQSYMQQIGLAP</sequence>
<evidence type="ECO:0000313" key="2">
    <source>
        <dbReference type="Proteomes" id="UP000268313"/>
    </source>
</evidence>
<dbReference type="PANTHER" id="PTHR38436">
    <property type="entry name" value="POLYKETIDE CYCLASE SNOAL-LIKE DOMAIN"/>
    <property type="match status" value="1"/>
</dbReference>
<dbReference type="Proteomes" id="UP000268313">
    <property type="component" value="Unassembled WGS sequence"/>
</dbReference>
<accession>A0A3A8KE40</accession>
<dbReference type="Pfam" id="PF07366">
    <property type="entry name" value="SnoaL"/>
    <property type="match status" value="1"/>
</dbReference>
<reference evidence="2" key="1">
    <citation type="submission" date="2018-09" db="EMBL/GenBank/DDBJ databases">
        <authorList>
            <person name="Livingstone P.G."/>
            <person name="Whitworth D.E."/>
        </authorList>
    </citation>
    <scope>NUCLEOTIDE SEQUENCE [LARGE SCALE GENOMIC DNA]</scope>
    <source>
        <strain evidence="2">CA043D</strain>
    </source>
</reference>
<keyword evidence="2" id="KW-1185">Reference proteome</keyword>
<comment type="caution">
    <text evidence="1">The sequence shown here is derived from an EMBL/GenBank/DDBJ whole genome shotgun (WGS) entry which is preliminary data.</text>
</comment>
<gene>
    <name evidence="1" type="ORF">D7X32_06855</name>
</gene>
<dbReference type="InterPro" id="IPR032710">
    <property type="entry name" value="NTF2-like_dom_sf"/>
</dbReference>
<dbReference type="AlphaFoldDB" id="A0A3A8KE40"/>
<dbReference type="PANTHER" id="PTHR38436:SF1">
    <property type="entry name" value="ESTER CYCLASE"/>
    <property type="match status" value="1"/>
</dbReference>
<name>A0A3A8KE40_9BACT</name>
<evidence type="ECO:0000313" key="1">
    <source>
        <dbReference type="EMBL" id="RKH05806.1"/>
    </source>
</evidence>
<dbReference type="RefSeq" id="WP_120601695.1">
    <property type="nucleotide sequence ID" value="NZ_JABFJX010000037.1"/>
</dbReference>
<dbReference type="GO" id="GO:0030638">
    <property type="term" value="P:polyketide metabolic process"/>
    <property type="evidence" value="ECO:0007669"/>
    <property type="project" value="InterPro"/>
</dbReference>
<dbReference type="EMBL" id="RAWE01000015">
    <property type="protein sequence ID" value="RKH05806.1"/>
    <property type="molecule type" value="Genomic_DNA"/>
</dbReference>
<proteinExistence type="predicted"/>
<dbReference type="OrthoDB" id="9787933at2"/>
<dbReference type="InterPro" id="IPR009959">
    <property type="entry name" value="Cyclase_SnoaL-like"/>
</dbReference>